<keyword evidence="5" id="KW-0378">Hydrolase</keyword>
<evidence type="ECO:0000256" key="25">
    <source>
        <dbReference type="ARBA" id="ARBA00049457"/>
    </source>
</evidence>
<dbReference type="GO" id="GO:0043604">
    <property type="term" value="P:amide biosynthetic process"/>
    <property type="evidence" value="ECO:0007669"/>
    <property type="project" value="TreeGrafter"/>
</dbReference>
<comment type="catalytic activity">
    <reaction evidence="16">
        <text>N-(5Z,8Z,11Z,14Z)-eicosatetraenoyl-glycine + H2O = (5Z,8Z,11Z,14Z)-eicosatetraenoate + glycine</text>
        <dbReference type="Rhea" id="RHEA:64108"/>
        <dbReference type="ChEBI" id="CHEBI:15377"/>
        <dbReference type="ChEBI" id="CHEBI:32395"/>
        <dbReference type="ChEBI" id="CHEBI:57305"/>
        <dbReference type="ChEBI" id="CHEBI:59002"/>
    </reaction>
    <physiologicalReaction direction="left-to-right" evidence="16">
        <dbReference type="Rhea" id="RHEA:64109"/>
    </physiologicalReaction>
    <physiologicalReaction direction="right-to-left" evidence="16">
        <dbReference type="Rhea" id="RHEA:64110"/>
    </physiologicalReaction>
</comment>
<evidence type="ECO:0000256" key="23">
    <source>
        <dbReference type="ARBA" id="ARBA00048879"/>
    </source>
</evidence>
<dbReference type="SUPFAM" id="SSF53187">
    <property type="entry name" value="Zn-dependent exopeptidases"/>
    <property type="match status" value="1"/>
</dbReference>
<dbReference type="GO" id="GO:0008233">
    <property type="term" value="F:peptidase activity"/>
    <property type="evidence" value="ECO:0007669"/>
    <property type="project" value="UniProtKB-KW"/>
</dbReference>
<evidence type="ECO:0000256" key="18">
    <source>
        <dbReference type="ARBA" id="ARBA00048597"/>
    </source>
</evidence>
<dbReference type="Pfam" id="PF07687">
    <property type="entry name" value="M20_dimer"/>
    <property type="match status" value="1"/>
</dbReference>
<reference evidence="27" key="1">
    <citation type="submission" date="2023-07" db="EMBL/GenBank/DDBJ databases">
        <title>Chromosome-level genome assembly of Artemia franciscana.</title>
        <authorList>
            <person name="Jo E."/>
        </authorList>
    </citation>
    <scope>NUCLEOTIDE SEQUENCE</scope>
    <source>
        <tissue evidence="27">Whole body</tissue>
    </source>
</reference>
<evidence type="ECO:0000256" key="8">
    <source>
        <dbReference type="ARBA" id="ARBA00047450"/>
    </source>
</evidence>
<evidence type="ECO:0000256" key="13">
    <source>
        <dbReference type="ARBA" id="ARBA00047879"/>
    </source>
</evidence>
<evidence type="ECO:0000256" key="2">
    <source>
        <dbReference type="ARBA" id="ARBA00006247"/>
    </source>
</evidence>
<dbReference type="GO" id="GO:0006520">
    <property type="term" value="P:amino acid metabolic process"/>
    <property type="evidence" value="ECO:0007669"/>
    <property type="project" value="TreeGrafter"/>
</dbReference>
<comment type="function">
    <text evidence="7">Secreted enzyme that regulates the endogenous N-fatty acyl amino acid (NAAs) tissue and circulating levels by functioning as a bidirectional NAA synthase/hydrolase. It condenses free fatty acids and free amino acids to generate NAAs and bidirectionally catalyzes the reverse hydrolysis reaction. Some of these NAAs stimulate oxidative metabolism via mitochondrial uncoupling, increasing energy expenditure in a UPC1-independent manner. Thereby, this secreted protein may indirectly regulate whole body energy expenditure. PM20D1 circulates in tight association with both low- and high-density (LDL and HDL,respectively) lipoprotein particles.</text>
</comment>
<name>A0AA88LES6_ARTSF</name>
<organism evidence="27 28">
    <name type="scientific">Artemia franciscana</name>
    <name type="common">Brine shrimp</name>
    <name type="synonym">Artemia sanfranciscana</name>
    <dbReference type="NCBI Taxonomy" id="6661"/>
    <lineage>
        <taxon>Eukaryota</taxon>
        <taxon>Metazoa</taxon>
        <taxon>Ecdysozoa</taxon>
        <taxon>Arthropoda</taxon>
        <taxon>Crustacea</taxon>
        <taxon>Branchiopoda</taxon>
        <taxon>Anostraca</taxon>
        <taxon>Artemiidae</taxon>
        <taxon>Artemia</taxon>
    </lineage>
</organism>
<evidence type="ECO:0000256" key="22">
    <source>
        <dbReference type="ARBA" id="ARBA00048840"/>
    </source>
</evidence>
<comment type="catalytic activity">
    <reaction evidence="21">
        <text>N-(9Z-octadecenoyl)-L-leucine + H2O = L-leucine + (9Z)-octadecenoate</text>
        <dbReference type="Rhea" id="RHEA:51360"/>
        <dbReference type="ChEBI" id="CHEBI:15377"/>
        <dbReference type="ChEBI" id="CHEBI:30823"/>
        <dbReference type="ChEBI" id="CHEBI:57427"/>
        <dbReference type="ChEBI" id="CHEBI:134035"/>
    </reaction>
    <physiologicalReaction direction="left-to-right" evidence="21">
        <dbReference type="Rhea" id="RHEA:51361"/>
    </physiologicalReaction>
    <physiologicalReaction direction="right-to-left" evidence="21">
        <dbReference type="Rhea" id="RHEA:51362"/>
    </physiologicalReaction>
</comment>
<comment type="catalytic activity">
    <reaction evidence="12">
        <text>(5Z,8Z,11Z,14Z)-eicosatetraenoate + L-phenylalanine = N-(5Z,8Z,11Z,14Z-eicosatetraenoyl)-L-phenylalanine + H2O</text>
        <dbReference type="Rhea" id="RHEA:51312"/>
        <dbReference type="ChEBI" id="CHEBI:15377"/>
        <dbReference type="ChEBI" id="CHEBI:32395"/>
        <dbReference type="ChEBI" id="CHEBI:58095"/>
        <dbReference type="ChEBI" id="CHEBI:134022"/>
    </reaction>
    <physiologicalReaction direction="left-to-right" evidence="12">
        <dbReference type="Rhea" id="RHEA:51313"/>
    </physiologicalReaction>
    <physiologicalReaction direction="right-to-left" evidence="12">
        <dbReference type="Rhea" id="RHEA:51314"/>
    </physiologicalReaction>
</comment>
<protein>
    <recommendedName>
        <fullName evidence="26">Peptidase M20 dimerisation domain-containing protein</fullName>
    </recommendedName>
</protein>
<evidence type="ECO:0000259" key="26">
    <source>
        <dbReference type="Pfam" id="PF07687"/>
    </source>
</evidence>
<evidence type="ECO:0000256" key="9">
    <source>
        <dbReference type="ARBA" id="ARBA00047567"/>
    </source>
</evidence>
<comment type="catalytic activity">
    <reaction evidence="22">
        <text>an N-acyl-aromatic L-alpha-amino acid + H2O = an aromatic L-alpha-amino acid + a carboxylate</text>
        <dbReference type="Rhea" id="RHEA:54184"/>
        <dbReference type="ChEBI" id="CHEBI:15377"/>
        <dbReference type="ChEBI" id="CHEBI:29067"/>
        <dbReference type="ChEBI" id="CHEBI:84824"/>
        <dbReference type="ChEBI" id="CHEBI:138093"/>
        <dbReference type="EC" id="3.5.1.114"/>
    </reaction>
    <physiologicalReaction direction="left-to-right" evidence="22">
        <dbReference type="Rhea" id="RHEA:54185"/>
    </physiologicalReaction>
    <physiologicalReaction direction="right-to-left" evidence="22">
        <dbReference type="Rhea" id="RHEA:54186"/>
    </physiologicalReaction>
</comment>
<keyword evidence="6" id="KW-0862">Zinc</keyword>
<comment type="catalytic activity">
    <reaction evidence="23">
        <text>L-phenylalanine + (9Z)-octadecenoate = N-(9Z-octadecenoyl)-L-phenylalanine + H2O</text>
        <dbReference type="Rhea" id="RHEA:51300"/>
        <dbReference type="ChEBI" id="CHEBI:15377"/>
        <dbReference type="ChEBI" id="CHEBI:30823"/>
        <dbReference type="ChEBI" id="CHEBI:58095"/>
        <dbReference type="ChEBI" id="CHEBI:134020"/>
    </reaction>
    <physiologicalReaction direction="left-to-right" evidence="23">
        <dbReference type="Rhea" id="RHEA:51301"/>
    </physiologicalReaction>
    <physiologicalReaction direction="right-to-left" evidence="23">
        <dbReference type="Rhea" id="RHEA:51302"/>
    </physiologicalReaction>
</comment>
<comment type="catalytic activity">
    <reaction evidence="18">
        <text>N-(9Z-octadecenoyl)-L-serine + H2O = L-serine + (9Z)-octadecenoate</text>
        <dbReference type="Rhea" id="RHEA:51352"/>
        <dbReference type="ChEBI" id="CHEBI:15377"/>
        <dbReference type="ChEBI" id="CHEBI:30823"/>
        <dbReference type="ChEBI" id="CHEBI:33384"/>
        <dbReference type="ChEBI" id="CHEBI:134031"/>
    </reaction>
    <physiologicalReaction direction="left-to-right" evidence="18">
        <dbReference type="Rhea" id="RHEA:51353"/>
    </physiologicalReaction>
</comment>
<sequence length="507" mass="56840">MTMGFSTIFKVLGILLTGLVIVTILRALTIQDLVKFSKFPRKSDNFLTKDSEVGAYAERLAASLRIRTVSYNADQLDRGDFIKLHQFLEDSFPLVHSSPNISREFINTYSLLYKISGSNTELKPYLLAAHLDVVPANGSWSVNPFDGVIKDGVIYGRGATDDKHSVMGILEALEYLLREGFEPQRTFYIAFGHDEELTGQQGAHVIGQTLSQRSVDLDFVLDEGFYYLKDLVTGVTSYPVAMIGISEKGWLELELSTAMPPGHCSIPPLESALGVLAKGVANLEANRHPSMFGKGPEYDMFSSIAPYADPFYRYLFANLWLFQPLFVRVLSQKPVTDSFHRTATAITIFQSGYKNNVIPGSAKAIVNHRVHPAQTLEDVLAHDKKAIGDERVEIRVRKYIPPMPISPYGEEEEIYRLIGDTALQICPDCAVAPGISPANTDLKHYVKLTKKLYRFSPAFVDPITLPGLHGDDERLSVRDYKKVIDFYLKFILNADDYHLFLKKKDEL</sequence>
<evidence type="ECO:0000256" key="20">
    <source>
        <dbReference type="ARBA" id="ARBA00048822"/>
    </source>
</evidence>
<dbReference type="InterPro" id="IPR036264">
    <property type="entry name" value="Bact_exopeptidase_dim_dom"/>
</dbReference>
<keyword evidence="28" id="KW-1185">Reference proteome</keyword>
<comment type="catalytic activity">
    <reaction evidence="8">
        <text>(9Z)-octadecenoate + glycine = N-(9Z-octadecenoyl)glycine + H2O</text>
        <dbReference type="Rhea" id="RHEA:51316"/>
        <dbReference type="ChEBI" id="CHEBI:15377"/>
        <dbReference type="ChEBI" id="CHEBI:30823"/>
        <dbReference type="ChEBI" id="CHEBI:57305"/>
        <dbReference type="ChEBI" id="CHEBI:133992"/>
    </reaction>
    <physiologicalReaction direction="right-to-left" evidence="8">
        <dbReference type="Rhea" id="RHEA:51318"/>
    </physiologicalReaction>
</comment>
<evidence type="ECO:0000256" key="10">
    <source>
        <dbReference type="ARBA" id="ARBA00047723"/>
    </source>
</evidence>
<evidence type="ECO:0000256" key="6">
    <source>
        <dbReference type="ARBA" id="ARBA00022833"/>
    </source>
</evidence>
<evidence type="ECO:0000313" key="28">
    <source>
        <dbReference type="Proteomes" id="UP001187531"/>
    </source>
</evidence>
<evidence type="ECO:0000256" key="17">
    <source>
        <dbReference type="ARBA" id="ARBA00048579"/>
    </source>
</evidence>
<dbReference type="FunFam" id="3.40.630.10:FF:000027">
    <property type="entry name" value="N-fatty-acyl-amino acid synthase/hydrolase PM20D1"/>
    <property type="match status" value="1"/>
</dbReference>
<keyword evidence="3" id="KW-0645">Protease</keyword>
<comment type="catalytic activity">
    <reaction evidence="15">
        <text>N-(9Z-octadecenoyl)-L-asparagine + H2O = L-asparagine + (9Z)-octadecenoate</text>
        <dbReference type="Rhea" id="RHEA:64136"/>
        <dbReference type="ChEBI" id="CHEBI:15377"/>
        <dbReference type="ChEBI" id="CHEBI:30823"/>
        <dbReference type="ChEBI" id="CHEBI:58048"/>
        <dbReference type="ChEBI" id="CHEBI:149730"/>
    </reaction>
    <physiologicalReaction direction="left-to-right" evidence="15">
        <dbReference type="Rhea" id="RHEA:64137"/>
    </physiologicalReaction>
</comment>
<evidence type="ECO:0000256" key="12">
    <source>
        <dbReference type="ARBA" id="ARBA00047874"/>
    </source>
</evidence>
<keyword evidence="4" id="KW-0479">Metal-binding</keyword>
<feature type="domain" description="Peptidase M20 dimerisation" evidence="26">
    <location>
        <begin position="246"/>
        <end position="387"/>
    </location>
</feature>
<dbReference type="GO" id="GO:0046872">
    <property type="term" value="F:metal ion binding"/>
    <property type="evidence" value="ECO:0007669"/>
    <property type="project" value="UniProtKB-KW"/>
</dbReference>
<dbReference type="GO" id="GO:0004046">
    <property type="term" value="F:aminoacylase activity"/>
    <property type="evidence" value="ECO:0007669"/>
    <property type="project" value="UniProtKB-EC"/>
</dbReference>
<dbReference type="Pfam" id="PF01546">
    <property type="entry name" value="Peptidase_M20"/>
    <property type="match status" value="1"/>
</dbReference>
<dbReference type="GO" id="GO:0006508">
    <property type="term" value="P:proteolysis"/>
    <property type="evidence" value="ECO:0007669"/>
    <property type="project" value="UniProtKB-KW"/>
</dbReference>
<dbReference type="GO" id="GO:0043605">
    <property type="term" value="P:amide catabolic process"/>
    <property type="evidence" value="ECO:0007669"/>
    <property type="project" value="TreeGrafter"/>
</dbReference>
<dbReference type="Gene3D" id="1.10.150.900">
    <property type="match status" value="1"/>
</dbReference>
<evidence type="ECO:0000256" key="11">
    <source>
        <dbReference type="ARBA" id="ARBA00047866"/>
    </source>
</evidence>
<evidence type="ECO:0000256" key="19">
    <source>
        <dbReference type="ARBA" id="ARBA00048729"/>
    </source>
</evidence>
<evidence type="ECO:0000256" key="5">
    <source>
        <dbReference type="ARBA" id="ARBA00022801"/>
    </source>
</evidence>
<comment type="pathway">
    <text evidence="1">Lipid metabolism; fatty acid metabolism.</text>
</comment>
<proteinExistence type="inferred from homology"/>
<comment type="catalytic activity">
    <reaction evidence="24">
        <text>N-(5Z,8Z,11Z,14Z-eicosatetraenoyl)-L-serine + H2O = (5Z,8Z,11Z,14Z)-eicosatetraenoate + L-serine</text>
        <dbReference type="Rhea" id="RHEA:64116"/>
        <dbReference type="ChEBI" id="CHEBI:15377"/>
        <dbReference type="ChEBI" id="CHEBI:32395"/>
        <dbReference type="ChEBI" id="CHEBI:33384"/>
        <dbReference type="ChEBI" id="CHEBI:149697"/>
    </reaction>
    <physiologicalReaction direction="left-to-right" evidence="24">
        <dbReference type="Rhea" id="RHEA:64117"/>
    </physiologicalReaction>
    <physiologicalReaction direction="right-to-left" evidence="24">
        <dbReference type="Rhea" id="RHEA:64118"/>
    </physiologicalReaction>
</comment>
<evidence type="ECO:0000256" key="15">
    <source>
        <dbReference type="ARBA" id="ARBA00048380"/>
    </source>
</evidence>
<evidence type="ECO:0000256" key="21">
    <source>
        <dbReference type="ARBA" id="ARBA00048827"/>
    </source>
</evidence>
<accession>A0AA88LES6</accession>
<dbReference type="PANTHER" id="PTHR45962:SF1">
    <property type="entry name" value="N-FATTY-ACYL-AMINO ACID SYNTHASE_HYDROLASE PM20D1"/>
    <property type="match status" value="1"/>
</dbReference>
<evidence type="ECO:0000313" key="27">
    <source>
        <dbReference type="EMBL" id="KAK2718905.1"/>
    </source>
</evidence>
<comment type="catalytic activity">
    <reaction evidence="10">
        <text>N-octadecanoyl-L-phenylalanine + H2O = octadecanoate + L-phenylalanine</text>
        <dbReference type="Rhea" id="RHEA:64128"/>
        <dbReference type="ChEBI" id="CHEBI:15377"/>
        <dbReference type="ChEBI" id="CHEBI:25629"/>
        <dbReference type="ChEBI" id="CHEBI:58095"/>
        <dbReference type="ChEBI" id="CHEBI:149700"/>
    </reaction>
    <physiologicalReaction direction="left-to-right" evidence="10">
        <dbReference type="Rhea" id="RHEA:64129"/>
    </physiologicalReaction>
</comment>
<evidence type="ECO:0000256" key="14">
    <source>
        <dbReference type="ARBA" id="ARBA00048145"/>
    </source>
</evidence>
<dbReference type="AlphaFoldDB" id="A0AA88LES6"/>
<dbReference type="InterPro" id="IPR047177">
    <property type="entry name" value="Pept_M20A"/>
</dbReference>
<dbReference type="PANTHER" id="PTHR45962">
    <property type="entry name" value="N-FATTY-ACYL-AMINO ACID SYNTHASE/HYDROLASE PM20D1"/>
    <property type="match status" value="1"/>
</dbReference>
<comment type="similarity">
    <text evidence="2">Belongs to the peptidase M20A family.</text>
</comment>
<evidence type="ECO:0000256" key="1">
    <source>
        <dbReference type="ARBA" id="ARBA00004872"/>
    </source>
</evidence>
<evidence type="ECO:0000256" key="24">
    <source>
        <dbReference type="ARBA" id="ARBA00049100"/>
    </source>
</evidence>
<gene>
    <name evidence="27" type="ORF">QYM36_006049</name>
</gene>
<comment type="catalytic activity">
    <reaction evidence="11">
        <text>N-(9Z-octadecenoyl)-L-tyrosine + H2O = L-tyrosine + (9Z)-octadecenoate</text>
        <dbReference type="Rhea" id="RHEA:64184"/>
        <dbReference type="ChEBI" id="CHEBI:15377"/>
        <dbReference type="ChEBI" id="CHEBI:30823"/>
        <dbReference type="ChEBI" id="CHEBI:58315"/>
        <dbReference type="ChEBI" id="CHEBI:149734"/>
    </reaction>
    <physiologicalReaction direction="left-to-right" evidence="11">
        <dbReference type="Rhea" id="RHEA:64185"/>
    </physiologicalReaction>
</comment>
<evidence type="ECO:0000256" key="4">
    <source>
        <dbReference type="ARBA" id="ARBA00022723"/>
    </source>
</evidence>
<evidence type="ECO:0000256" key="3">
    <source>
        <dbReference type="ARBA" id="ARBA00022670"/>
    </source>
</evidence>
<comment type="catalytic activity">
    <reaction evidence="25">
        <text>N-(9Z-octadecenoyl)-L-lysine + H2O = L-lysine + (9Z)-octadecenoate</text>
        <dbReference type="Rhea" id="RHEA:64192"/>
        <dbReference type="ChEBI" id="CHEBI:15377"/>
        <dbReference type="ChEBI" id="CHEBI:30823"/>
        <dbReference type="ChEBI" id="CHEBI:32551"/>
        <dbReference type="ChEBI" id="CHEBI:149731"/>
    </reaction>
    <physiologicalReaction direction="left-to-right" evidence="25">
        <dbReference type="Rhea" id="RHEA:64193"/>
    </physiologicalReaction>
</comment>
<comment type="catalytic activity">
    <reaction evidence="19">
        <text>N-(9Z-octadecenoyl)-L-glutamine + H2O = L-glutamine + (9Z)-octadecenoate</text>
        <dbReference type="Rhea" id="RHEA:51356"/>
        <dbReference type="ChEBI" id="CHEBI:15377"/>
        <dbReference type="ChEBI" id="CHEBI:30823"/>
        <dbReference type="ChEBI" id="CHEBI:58359"/>
        <dbReference type="ChEBI" id="CHEBI:134033"/>
    </reaction>
    <physiologicalReaction direction="left-to-right" evidence="19">
        <dbReference type="Rhea" id="RHEA:51357"/>
    </physiologicalReaction>
</comment>
<evidence type="ECO:0000256" key="16">
    <source>
        <dbReference type="ARBA" id="ARBA00048402"/>
    </source>
</evidence>
<dbReference type="InterPro" id="IPR002933">
    <property type="entry name" value="Peptidase_M20"/>
</dbReference>
<dbReference type="Proteomes" id="UP001187531">
    <property type="component" value="Unassembled WGS sequence"/>
</dbReference>
<comment type="catalytic activity">
    <reaction evidence="14">
        <text>N-(9Z-octadecenoyl)-L-methionine + H2O = (9Z)-octadecenoate + L-methionine</text>
        <dbReference type="Rhea" id="RHEA:64144"/>
        <dbReference type="ChEBI" id="CHEBI:15377"/>
        <dbReference type="ChEBI" id="CHEBI:30823"/>
        <dbReference type="ChEBI" id="CHEBI:57844"/>
        <dbReference type="ChEBI" id="CHEBI:149732"/>
    </reaction>
    <physiologicalReaction direction="left-to-right" evidence="14">
        <dbReference type="Rhea" id="RHEA:64145"/>
    </physiologicalReaction>
</comment>
<comment type="catalytic activity">
    <reaction evidence="9">
        <text>N-(4Z,7Z,10Z,13Z,16Z,19Z-docosahexaenoyl)-L-phenylalanine + H2O = (4Z,7Z,10Z,13Z,16Z,19Z)-docosahexaenoate + L-phenylalanine</text>
        <dbReference type="Rhea" id="RHEA:64132"/>
        <dbReference type="ChEBI" id="CHEBI:15377"/>
        <dbReference type="ChEBI" id="CHEBI:58095"/>
        <dbReference type="ChEBI" id="CHEBI:77016"/>
        <dbReference type="ChEBI" id="CHEBI:149701"/>
    </reaction>
    <physiologicalReaction direction="left-to-right" evidence="9">
        <dbReference type="Rhea" id="RHEA:64133"/>
    </physiologicalReaction>
</comment>
<comment type="catalytic activity">
    <reaction evidence="17">
        <text>an N-acyl-L-amino acid + H2O = an L-alpha-amino acid + a carboxylate</text>
        <dbReference type="Rhea" id="RHEA:15565"/>
        <dbReference type="ChEBI" id="CHEBI:15377"/>
        <dbReference type="ChEBI" id="CHEBI:29067"/>
        <dbReference type="ChEBI" id="CHEBI:59869"/>
        <dbReference type="ChEBI" id="CHEBI:59874"/>
        <dbReference type="EC" id="3.5.1.14"/>
    </reaction>
    <physiologicalReaction direction="left-to-right" evidence="17">
        <dbReference type="Rhea" id="RHEA:15566"/>
    </physiologicalReaction>
    <physiologicalReaction direction="right-to-left" evidence="17">
        <dbReference type="Rhea" id="RHEA:15567"/>
    </physiologicalReaction>
</comment>
<dbReference type="Gene3D" id="3.40.630.10">
    <property type="entry name" value="Zn peptidases"/>
    <property type="match status" value="1"/>
</dbReference>
<comment type="catalytic activity">
    <reaction evidence="20">
        <text>N-(9Z-octadecenoyl)-L-tryptophan + H2O = L-tryptophan + (9Z)-octadecenoate</text>
        <dbReference type="Rhea" id="RHEA:64176"/>
        <dbReference type="ChEBI" id="CHEBI:15377"/>
        <dbReference type="ChEBI" id="CHEBI:30823"/>
        <dbReference type="ChEBI" id="CHEBI:57912"/>
        <dbReference type="ChEBI" id="CHEBI:149733"/>
    </reaction>
    <physiologicalReaction direction="left-to-right" evidence="20">
        <dbReference type="Rhea" id="RHEA:64177"/>
    </physiologicalReaction>
</comment>
<dbReference type="Gene3D" id="3.30.70.360">
    <property type="match status" value="1"/>
</dbReference>
<evidence type="ECO:0000256" key="7">
    <source>
        <dbReference type="ARBA" id="ARBA00046147"/>
    </source>
</evidence>
<dbReference type="SUPFAM" id="SSF55031">
    <property type="entry name" value="Bacterial exopeptidase dimerisation domain"/>
    <property type="match status" value="1"/>
</dbReference>
<dbReference type="EMBL" id="JAVRJZ010000009">
    <property type="protein sequence ID" value="KAK2718905.1"/>
    <property type="molecule type" value="Genomic_DNA"/>
</dbReference>
<comment type="catalytic activity">
    <reaction evidence="13">
        <text>N-hexadecanoyl-L-phenylalanine + H2O = hexadecanoate + L-phenylalanine</text>
        <dbReference type="Rhea" id="RHEA:64124"/>
        <dbReference type="ChEBI" id="CHEBI:7896"/>
        <dbReference type="ChEBI" id="CHEBI:15377"/>
        <dbReference type="ChEBI" id="CHEBI:58095"/>
        <dbReference type="ChEBI" id="CHEBI:149699"/>
    </reaction>
    <physiologicalReaction direction="left-to-right" evidence="13">
        <dbReference type="Rhea" id="RHEA:64125"/>
    </physiologicalReaction>
</comment>
<dbReference type="InterPro" id="IPR011650">
    <property type="entry name" value="Peptidase_M20_dimer"/>
</dbReference>
<comment type="caution">
    <text evidence="27">The sequence shown here is derived from an EMBL/GenBank/DDBJ whole genome shotgun (WGS) entry which is preliminary data.</text>
</comment>